<comment type="caution">
    <text evidence="1">The sequence shown here is derived from an EMBL/GenBank/DDBJ whole genome shotgun (WGS) entry which is preliminary data.</text>
</comment>
<protein>
    <submittedName>
        <fullName evidence="1">Uncharacterized protein</fullName>
    </submittedName>
</protein>
<proteinExistence type="predicted"/>
<dbReference type="EMBL" id="CAUYUJ010014354">
    <property type="protein sequence ID" value="CAK0840152.1"/>
    <property type="molecule type" value="Genomic_DNA"/>
</dbReference>
<gene>
    <name evidence="1" type="ORF">PCOR1329_LOCUS35656</name>
</gene>
<keyword evidence="2" id="KW-1185">Reference proteome</keyword>
<organism evidence="1 2">
    <name type="scientific">Prorocentrum cordatum</name>
    <dbReference type="NCBI Taxonomy" id="2364126"/>
    <lineage>
        <taxon>Eukaryota</taxon>
        <taxon>Sar</taxon>
        <taxon>Alveolata</taxon>
        <taxon>Dinophyceae</taxon>
        <taxon>Prorocentrales</taxon>
        <taxon>Prorocentraceae</taxon>
        <taxon>Prorocentrum</taxon>
    </lineage>
</organism>
<evidence type="ECO:0000313" key="2">
    <source>
        <dbReference type="Proteomes" id="UP001189429"/>
    </source>
</evidence>
<sequence length="185" mass="20102">MSWYDIFDAGVCKVMELALDGIGGHTCSLAGFSEVCLIDRHAVFALCGFGLNLPRRQNTHDALVLGLERLPDLCRLHPRAYGADSEADGASEPVRPQAAARKRDADLAVEVGSVEVSYVLPPAVAAEDERLLSTGAGGARRWAPRLVVAHRDGVIMLVSLRFEHVARGKDRDERWACTALRAEAR</sequence>
<evidence type="ECO:0000313" key="1">
    <source>
        <dbReference type="EMBL" id="CAK0840152.1"/>
    </source>
</evidence>
<dbReference type="Proteomes" id="UP001189429">
    <property type="component" value="Unassembled WGS sequence"/>
</dbReference>
<accession>A0ABN9T5P5</accession>
<reference evidence="1" key="1">
    <citation type="submission" date="2023-10" db="EMBL/GenBank/DDBJ databases">
        <authorList>
            <person name="Chen Y."/>
            <person name="Shah S."/>
            <person name="Dougan E. K."/>
            <person name="Thang M."/>
            <person name="Chan C."/>
        </authorList>
    </citation>
    <scope>NUCLEOTIDE SEQUENCE [LARGE SCALE GENOMIC DNA]</scope>
</reference>
<name>A0ABN9T5P5_9DINO</name>